<protein>
    <submittedName>
        <fullName evidence="2">Uncharacterized protein</fullName>
    </submittedName>
</protein>
<comment type="caution">
    <text evidence="2">The sequence shown here is derived from an EMBL/GenBank/DDBJ whole genome shotgun (WGS) entry which is preliminary data.</text>
</comment>
<gene>
    <name evidence="2" type="ORF">KFK09_000427</name>
</gene>
<accession>A0A8T3CDY3</accession>
<feature type="region of interest" description="Disordered" evidence="1">
    <location>
        <begin position="63"/>
        <end position="82"/>
    </location>
</feature>
<dbReference type="EMBL" id="JAGYWB010000001">
    <property type="protein sequence ID" value="KAI0530879.1"/>
    <property type="molecule type" value="Genomic_DNA"/>
</dbReference>
<dbReference type="AlphaFoldDB" id="A0A8T3CDY3"/>
<organism evidence="2 3">
    <name type="scientific">Dendrobium nobile</name>
    <name type="common">Orchid</name>
    <dbReference type="NCBI Taxonomy" id="94219"/>
    <lineage>
        <taxon>Eukaryota</taxon>
        <taxon>Viridiplantae</taxon>
        <taxon>Streptophyta</taxon>
        <taxon>Embryophyta</taxon>
        <taxon>Tracheophyta</taxon>
        <taxon>Spermatophyta</taxon>
        <taxon>Magnoliopsida</taxon>
        <taxon>Liliopsida</taxon>
        <taxon>Asparagales</taxon>
        <taxon>Orchidaceae</taxon>
        <taxon>Epidendroideae</taxon>
        <taxon>Malaxideae</taxon>
        <taxon>Dendrobiinae</taxon>
        <taxon>Dendrobium</taxon>
    </lineage>
</organism>
<evidence type="ECO:0000256" key="1">
    <source>
        <dbReference type="SAM" id="MobiDB-lite"/>
    </source>
</evidence>
<proteinExistence type="predicted"/>
<sequence>MNRRGVRELGFRFRGNGWASQRKSSSRMGAWLRENCQGEESWLCSVCANDSEEETSCDYGCSSRGGSGFGLDSLPWEKSELG</sequence>
<evidence type="ECO:0000313" key="3">
    <source>
        <dbReference type="Proteomes" id="UP000829196"/>
    </source>
</evidence>
<dbReference type="Proteomes" id="UP000829196">
    <property type="component" value="Unassembled WGS sequence"/>
</dbReference>
<evidence type="ECO:0000313" key="2">
    <source>
        <dbReference type="EMBL" id="KAI0530879.1"/>
    </source>
</evidence>
<keyword evidence="3" id="KW-1185">Reference proteome</keyword>
<reference evidence="2" key="1">
    <citation type="journal article" date="2022" name="Front. Genet.">
        <title>Chromosome-Scale Assembly of the Dendrobium nobile Genome Provides Insights Into the Molecular Mechanism of the Biosynthesis of the Medicinal Active Ingredient of Dendrobium.</title>
        <authorList>
            <person name="Xu Q."/>
            <person name="Niu S.-C."/>
            <person name="Li K.-L."/>
            <person name="Zheng P.-J."/>
            <person name="Zhang X.-J."/>
            <person name="Jia Y."/>
            <person name="Liu Y."/>
            <person name="Niu Y.-X."/>
            <person name="Yu L.-H."/>
            <person name="Chen D.-F."/>
            <person name="Zhang G.-Q."/>
        </authorList>
    </citation>
    <scope>NUCLEOTIDE SEQUENCE</scope>
    <source>
        <tissue evidence="2">Leaf</tissue>
    </source>
</reference>
<name>A0A8T3CDY3_DENNO</name>